<accession>A0A0H2S445</accession>
<feature type="compositionally biased region" description="Low complexity" evidence="1">
    <location>
        <begin position="556"/>
        <end position="579"/>
    </location>
</feature>
<proteinExistence type="predicted"/>
<evidence type="ECO:0000256" key="1">
    <source>
        <dbReference type="SAM" id="MobiDB-lite"/>
    </source>
</evidence>
<protein>
    <submittedName>
        <fullName evidence="2">Uncharacterized protein</fullName>
    </submittedName>
</protein>
<dbReference type="OrthoDB" id="3357948at2759"/>
<feature type="compositionally biased region" description="Polar residues" evidence="1">
    <location>
        <begin position="209"/>
        <end position="226"/>
    </location>
</feature>
<gene>
    <name evidence="2" type="ORF">SCHPADRAFT_456201</name>
</gene>
<feature type="region of interest" description="Disordered" evidence="1">
    <location>
        <begin position="921"/>
        <end position="948"/>
    </location>
</feature>
<reference evidence="2 3" key="1">
    <citation type="submission" date="2015-04" db="EMBL/GenBank/DDBJ databases">
        <title>Complete genome sequence of Schizopora paradoxa KUC8140, a cosmopolitan wood degrader in East Asia.</title>
        <authorList>
            <consortium name="DOE Joint Genome Institute"/>
            <person name="Min B."/>
            <person name="Park H."/>
            <person name="Jang Y."/>
            <person name="Kim J.-J."/>
            <person name="Kim K.H."/>
            <person name="Pangilinan J."/>
            <person name="Lipzen A."/>
            <person name="Riley R."/>
            <person name="Grigoriev I.V."/>
            <person name="Spatafora J.W."/>
            <person name="Choi I.-G."/>
        </authorList>
    </citation>
    <scope>NUCLEOTIDE SEQUENCE [LARGE SCALE GENOMIC DNA]</scope>
    <source>
        <strain evidence="2 3">KUC8140</strain>
    </source>
</reference>
<dbReference type="AlphaFoldDB" id="A0A0H2S445"/>
<feature type="compositionally biased region" description="Basic and acidic residues" evidence="1">
    <location>
        <begin position="921"/>
        <end position="930"/>
    </location>
</feature>
<evidence type="ECO:0000313" key="3">
    <source>
        <dbReference type="Proteomes" id="UP000053477"/>
    </source>
</evidence>
<dbReference type="Proteomes" id="UP000053477">
    <property type="component" value="Unassembled WGS sequence"/>
</dbReference>
<organism evidence="2 3">
    <name type="scientific">Schizopora paradoxa</name>
    <dbReference type="NCBI Taxonomy" id="27342"/>
    <lineage>
        <taxon>Eukaryota</taxon>
        <taxon>Fungi</taxon>
        <taxon>Dikarya</taxon>
        <taxon>Basidiomycota</taxon>
        <taxon>Agaricomycotina</taxon>
        <taxon>Agaricomycetes</taxon>
        <taxon>Hymenochaetales</taxon>
        <taxon>Schizoporaceae</taxon>
        <taxon>Schizopora</taxon>
    </lineage>
</organism>
<feature type="region of interest" description="Disordered" evidence="1">
    <location>
        <begin position="719"/>
        <end position="738"/>
    </location>
</feature>
<evidence type="ECO:0000313" key="2">
    <source>
        <dbReference type="EMBL" id="KLO11731.1"/>
    </source>
</evidence>
<feature type="compositionally biased region" description="Polar residues" evidence="1">
    <location>
        <begin position="623"/>
        <end position="639"/>
    </location>
</feature>
<feature type="region of interest" description="Disordered" evidence="1">
    <location>
        <begin position="542"/>
        <end position="680"/>
    </location>
</feature>
<feature type="region of interest" description="Disordered" evidence="1">
    <location>
        <begin position="457"/>
        <end position="487"/>
    </location>
</feature>
<feature type="compositionally biased region" description="Basic and acidic residues" evidence="1">
    <location>
        <begin position="642"/>
        <end position="661"/>
    </location>
</feature>
<sequence length="1069" mass="116926">MAAITRRMQNGREYVNSGSNTRINVEIVGGVKVGSLNPNVERESEISMQGKLADEKARGEIHGGISVTLPMSEEFQTSLPDVPTSESTSVMHALTTNRPVVSLGLGASPVDPLSARSTNTDDEEEHNLDTDVNLMEVDVHRRRRARTIAAASDRSNSQIDGRFTSDFGSVDNVYGMPDDEVHMVEDDHDFVTRTWVETGGRRGPPPMNIPNSMQRSARQTGHSSSFADIAPFNFDDGVPPKDYKMQASSHAQARRPSRSLDDDLRSSALHLQHKGFFKSIHGGSRDAPLSELDIWSAALVDAKAGAQVQAQQEGSGSDLDVTSTSEPYAEFVGNYILGATMNSSGSRTYDGEGGLNGMRMNIGSIANREREGSWSAGWGIGTNVGRRPSTATVDDLFLRFVKKNDFSYDERRREWCFAREKSELDHATPSAGDRYGQEIWRCVWVGRYMIERVRSKSAEADPTKPPQIRLNVKHIPDPHSKGNTRGGPLTFIHKHSRAQAFSIFRGHALPQRHLKTSSSILLAPKKVQDKFTSTRTTRKLITHGLIDDQRGRRKVSSGGNPSNASSSTVATTSSATPSSLFSRLQTESMSSIASSDSEESSAERSDKKGKAVVHGERMDGSDAITSSNRVSQRTDSPSRSPRKVDEPRSPPDPLRRVRDLPSRPASSLADTQSLNSEGSDFFSSALSDWDQYSINSSKRVSTRYPPPDGLRQQLDRAPTLAKARGSVGSLDDQPVSRTSHAEAFATLDPPFLQHLRNQAAHFDGSGDHDAAPSRFRGLKKLFQSGGPPLKNALKHASLPAGPHVPVLDGKYNPPWLKMAARGKEEEQERLIKNLSNSFRDVRLLPSFEPGKHRSEGKGRKGSENVFDQIPNDSLYMLLPLWPGETDAASTIYDDDNALTEPALSERQYLLVYYVPMLSEDQKETQKRSRDSQTSSANSHSGSSTTKDSKNSIALTAFNIMARLVSYKDVNGSGIRVPTIGLSVTGPMTDAVRAIPSVRFEMDDLALIIGLCDKRERGVEILPEGAEKLGLCLPRTSPDMDLDAPLSPLGRAVVEMAWIGALAVMGFGNP</sequence>
<dbReference type="InParanoid" id="A0A0H2S445"/>
<feature type="compositionally biased region" description="Polar residues" evidence="1">
    <location>
        <begin position="668"/>
        <end position="680"/>
    </location>
</feature>
<name>A0A0H2S445_9AGAM</name>
<dbReference type="EMBL" id="KQ085993">
    <property type="protein sequence ID" value="KLO11731.1"/>
    <property type="molecule type" value="Genomic_DNA"/>
</dbReference>
<feature type="compositionally biased region" description="Low complexity" evidence="1">
    <location>
        <begin position="931"/>
        <end position="945"/>
    </location>
</feature>
<feature type="region of interest" description="Disordered" evidence="1">
    <location>
        <begin position="845"/>
        <end position="865"/>
    </location>
</feature>
<feature type="region of interest" description="Disordered" evidence="1">
    <location>
        <begin position="197"/>
        <end position="263"/>
    </location>
</feature>
<feature type="compositionally biased region" description="Basic and acidic residues" evidence="1">
    <location>
        <begin position="601"/>
        <end position="620"/>
    </location>
</feature>
<feature type="compositionally biased region" description="Basic and acidic residues" evidence="1">
    <location>
        <begin position="849"/>
        <end position="862"/>
    </location>
</feature>
<feature type="region of interest" description="Disordered" evidence="1">
    <location>
        <begin position="102"/>
        <end position="126"/>
    </location>
</feature>
<keyword evidence="3" id="KW-1185">Reference proteome</keyword>
<dbReference type="STRING" id="27342.A0A0H2S445"/>